<organism evidence="7">
    <name type="scientific">Campylobacter jejuni</name>
    <dbReference type="NCBI Taxonomy" id="197"/>
    <lineage>
        <taxon>Bacteria</taxon>
        <taxon>Pseudomonadati</taxon>
        <taxon>Campylobacterota</taxon>
        <taxon>Epsilonproteobacteria</taxon>
        <taxon>Campylobacterales</taxon>
        <taxon>Campylobacteraceae</taxon>
        <taxon>Campylobacter</taxon>
    </lineage>
</organism>
<feature type="transmembrane region" description="Helical" evidence="5">
    <location>
        <begin position="74"/>
        <end position="105"/>
    </location>
</feature>
<dbReference type="GO" id="GO:0061513">
    <property type="term" value="F:glucose 6-phosphate:phosphate antiporter activity"/>
    <property type="evidence" value="ECO:0007669"/>
    <property type="project" value="TreeGrafter"/>
</dbReference>
<feature type="transmembrane region" description="Helical" evidence="5">
    <location>
        <begin position="41"/>
        <end position="62"/>
    </location>
</feature>
<dbReference type="PROSITE" id="PS50850">
    <property type="entry name" value="MFS"/>
    <property type="match status" value="1"/>
</dbReference>
<dbReference type="PANTHER" id="PTHR43826">
    <property type="entry name" value="GLUCOSE-6-PHOSPHATE EXCHANGER SLC37A4"/>
    <property type="match status" value="1"/>
</dbReference>
<dbReference type="Pfam" id="PF07690">
    <property type="entry name" value="MFS_1"/>
    <property type="match status" value="1"/>
</dbReference>
<gene>
    <name evidence="7" type="ORF">FZV72_09170</name>
</gene>
<evidence type="ECO:0000256" key="1">
    <source>
        <dbReference type="ARBA" id="ARBA00004127"/>
    </source>
</evidence>
<evidence type="ECO:0000256" key="5">
    <source>
        <dbReference type="SAM" id="Phobius"/>
    </source>
</evidence>
<evidence type="ECO:0000256" key="2">
    <source>
        <dbReference type="ARBA" id="ARBA00022692"/>
    </source>
</evidence>
<dbReference type="EMBL" id="AAKBXL010000064">
    <property type="protein sequence ID" value="ECQ5997075.1"/>
    <property type="molecule type" value="Genomic_DNA"/>
</dbReference>
<evidence type="ECO:0000313" key="7">
    <source>
        <dbReference type="EMBL" id="ECQ5997075.1"/>
    </source>
</evidence>
<comment type="caution">
    <text evidence="7">The sequence shown here is derived from an EMBL/GenBank/DDBJ whole genome shotgun (WGS) entry which is preliminary data.</text>
</comment>
<dbReference type="InterPro" id="IPR020846">
    <property type="entry name" value="MFS_dom"/>
</dbReference>
<dbReference type="GO" id="GO:0012505">
    <property type="term" value="C:endomembrane system"/>
    <property type="evidence" value="ECO:0007669"/>
    <property type="project" value="UniProtKB-SubCell"/>
</dbReference>
<evidence type="ECO:0000256" key="4">
    <source>
        <dbReference type="ARBA" id="ARBA00023136"/>
    </source>
</evidence>
<dbReference type="PANTHER" id="PTHR43826:SF6">
    <property type="entry name" value="GLYCEROL-3-PHOSPHATE TRANSPORTER"/>
    <property type="match status" value="1"/>
</dbReference>
<reference evidence="7" key="1">
    <citation type="submission" date="2019-08" db="EMBL/GenBank/DDBJ databases">
        <authorList>
            <person name="Ashton P.M."/>
            <person name="Dallman T."/>
            <person name="Nair S."/>
            <person name="De Pinna E."/>
            <person name="Peters T."/>
            <person name="Grant K."/>
        </authorList>
    </citation>
    <scope>NUCLEOTIDE SEQUENCE</scope>
    <source>
        <strain evidence="7">265260</strain>
    </source>
</reference>
<dbReference type="Gene3D" id="1.20.1250.20">
    <property type="entry name" value="MFS general substrate transporter like domains"/>
    <property type="match status" value="1"/>
</dbReference>
<feature type="non-terminal residue" evidence="7">
    <location>
        <position position="107"/>
    </location>
</feature>
<evidence type="ECO:0000259" key="6">
    <source>
        <dbReference type="PROSITE" id="PS50850"/>
    </source>
</evidence>
<feature type="domain" description="Major facilitator superfamily (MFS) profile" evidence="6">
    <location>
        <begin position="1"/>
        <end position="107"/>
    </location>
</feature>
<sequence>MRTWSLSGFFIGYIGYYLVRNNITLSTPFIQNQLNLSKSDIGTITGSMLIAYGISKGAMSVISDKADPKKYMALGLILCALVNVLLGFSNSFYAYVGFVIALGVFQG</sequence>
<keyword evidence="2 5" id="KW-0812">Transmembrane</keyword>
<protein>
    <submittedName>
        <fullName evidence="7">MFS transporter</fullName>
    </submittedName>
</protein>
<name>A0A5Y8YAR5_CAMJU</name>
<dbReference type="GO" id="GO:0035435">
    <property type="term" value="P:phosphate ion transmembrane transport"/>
    <property type="evidence" value="ECO:0007669"/>
    <property type="project" value="TreeGrafter"/>
</dbReference>
<proteinExistence type="predicted"/>
<dbReference type="InterPro" id="IPR011701">
    <property type="entry name" value="MFS"/>
</dbReference>
<dbReference type="InterPro" id="IPR051337">
    <property type="entry name" value="OPA_Antiporter"/>
</dbReference>
<keyword evidence="3 5" id="KW-1133">Transmembrane helix</keyword>
<keyword evidence="4 5" id="KW-0472">Membrane</keyword>
<dbReference type="GO" id="GO:0005886">
    <property type="term" value="C:plasma membrane"/>
    <property type="evidence" value="ECO:0007669"/>
    <property type="project" value="TreeGrafter"/>
</dbReference>
<dbReference type="SUPFAM" id="SSF103473">
    <property type="entry name" value="MFS general substrate transporter"/>
    <property type="match status" value="1"/>
</dbReference>
<accession>A0A5Y8YAR5</accession>
<comment type="subcellular location">
    <subcellularLocation>
        <location evidence="1">Endomembrane system</location>
        <topology evidence="1">Multi-pass membrane protein</topology>
    </subcellularLocation>
</comment>
<dbReference type="InterPro" id="IPR036259">
    <property type="entry name" value="MFS_trans_sf"/>
</dbReference>
<dbReference type="AlphaFoldDB" id="A0A5Y8YAR5"/>
<evidence type="ECO:0000256" key="3">
    <source>
        <dbReference type="ARBA" id="ARBA00022989"/>
    </source>
</evidence>